<dbReference type="OrthoDB" id="416786at2759"/>
<protein>
    <recommendedName>
        <fullName evidence="2">AMP-dependent synthetase/ligase domain-containing protein</fullName>
    </recommendedName>
</protein>
<name>A0A067MFW8_BOTB1</name>
<dbReference type="HOGENOM" id="CLU_000022_2_4_1"/>
<dbReference type="Gene3D" id="3.30.559.30">
    <property type="entry name" value="Nonribosomal peptide synthetase, condensation domain"/>
    <property type="match status" value="1"/>
</dbReference>
<dbReference type="PANTHER" id="PTHR45527:SF1">
    <property type="entry name" value="FATTY ACID SYNTHASE"/>
    <property type="match status" value="1"/>
</dbReference>
<dbReference type="Pfam" id="PF00501">
    <property type="entry name" value="AMP-binding"/>
    <property type="match status" value="1"/>
</dbReference>
<dbReference type="AlphaFoldDB" id="A0A067MFW8"/>
<dbReference type="InterPro" id="IPR042099">
    <property type="entry name" value="ANL_N_sf"/>
</dbReference>
<dbReference type="PANTHER" id="PTHR45527">
    <property type="entry name" value="NONRIBOSOMAL PEPTIDE SYNTHETASE"/>
    <property type="match status" value="1"/>
</dbReference>
<dbReference type="InterPro" id="IPR020845">
    <property type="entry name" value="AMP-binding_CS"/>
</dbReference>
<evidence type="ECO:0000313" key="4">
    <source>
        <dbReference type="Proteomes" id="UP000027195"/>
    </source>
</evidence>
<keyword evidence="4" id="KW-1185">Reference proteome</keyword>
<dbReference type="Proteomes" id="UP000027195">
    <property type="component" value="Unassembled WGS sequence"/>
</dbReference>
<dbReference type="Gene3D" id="3.40.50.12780">
    <property type="entry name" value="N-terminal domain of ligase-like"/>
    <property type="match status" value="1"/>
</dbReference>
<dbReference type="InterPro" id="IPR045851">
    <property type="entry name" value="AMP-bd_C_sf"/>
</dbReference>
<dbReference type="GO" id="GO:0043041">
    <property type="term" value="P:amino acid activation for nonribosomal peptide biosynthetic process"/>
    <property type="evidence" value="ECO:0007669"/>
    <property type="project" value="TreeGrafter"/>
</dbReference>
<dbReference type="SUPFAM" id="SSF52777">
    <property type="entry name" value="CoA-dependent acyltransferases"/>
    <property type="match status" value="1"/>
</dbReference>
<dbReference type="SUPFAM" id="SSF56801">
    <property type="entry name" value="Acetyl-CoA synthetase-like"/>
    <property type="match status" value="1"/>
</dbReference>
<dbReference type="GO" id="GO:0031177">
    <property type="term" value="F:phosphopantetheine binding"/>
    <property type="evidence" value="ECO:0007669"/>
    <property type="project" value="TreeGrafter"/>
</dbReference>
<evidence type="ECO:0000313" key="3">
    <source>
        <dbReference type="EMBL" id="KDQ13610.1"/>
    </source>
</evidence>
<dbReference type="EMBL" id="KL198042">
    <property type="protein sequence ID" value="KDQ13610.1"/>
    <property type="molecule type" value="Genomic_DNA"/>
</dbReference>
<evidence type="ECO:0000256" key="1">
    <source>
        <dbReference type="ARBA" id="ARBA00023268"/>
    </source>
</evidence>
<reference evidence="4" key="1">
    <citation type="journal article" date="2014" name="Proc. Natl. Acad. Sci. U.S.A.">
        <title>Extensive sampling of basidiomycete genomes demonstrates inadequacy of the white-rot/brown-rot paradigm for wood decay fungi.</title>
        <authorList>
            <person name="Riley R."/>
            <person name="Salamov A.A."/>
            <person name="Brown D.W."/>
            <person name="Nagy L.G."/>
            <person name="Floudas D."/>
            <person name="Held B.W."/>
            <person name="Levasseur A."/>
            <person name="Lombard V."/>
            <person name="Morin E."/>
            <person name="Otillar R."/>
            <person name="Lindquist E.A."/>
            <person name="Sun H."/>
            <person name="LaButti K.M."/>
            <person name="Schmutz J."/>
            <person name="Jabbour D."/>
            <person name="Luo H."/>
            <person name="Baker S.E."/>
            <person name="Pisabarro A.G."/>
            <person name="Walton J.D."/>
            <person name="Blanchette R.A."/>
            <person name="Henrissat B."/>
            <person name="Martin F."/>
            <person name="Cullen D."/>
            <person name="Hibbett D.S."/>
            <person name="Grigoriev I.V."/>
        </authorList>
    </citation>
    <scope>NUCLEOTIDE SEQUENCE [LARGE SCALE GENOMIC DNA]</scope>
    <source>
        <strain evidence="4">FD-172 SS1</strain>
    </source>
</reference>
<accession>A0A067MFW8</accession>
<dbReference type="PROSITE" id="PS00455">
    <property type="entry name" value="AMP_BINDING"/>
    <property type="match status" value="1"/>
</dbReference>
<gene>
    <name evidence="3" type="ORF">BOTBODRAFT_175329</name>
</gene>
<evidence type="ECO:0000259" key="2">
    <source>
        <dbReference type="Pfam" id="PF00501"/>
    </source>
</evidence>
<keyword evidence="1" id="KW-0511">Multifunctional enzyme</keyword>
<dbReference type="InterPro" id="IPR000873">
    <property type="entry name" value="AMP-dep_synth/lig_dom"/>
</dbReference>
<proteinExistence type="predicted"/>
<feature type="domain" description="AMP-dependent synthetase/ligase" evidence="2">
    <location>
        <begin position="341"/>
        <end position="693"/>
    </location>
</feature>
<organism evidence="3 4">
    <name type="scientific">Botryobasidium botryosum (strain FD-172 SS1)</name>
    <dbReference type="NCBI Taxonomy" id="930990"/>
    <lineage>
        <taxon>Eukaryota</taxon>
        <taxon>Fungi</taxon>
        <taxon>Dikarya</taxon>
        <taxon>Basidiomycota</taxon>
        <taxon>Agaricomycotina</taxon>
        <taxon>Agaricomycetes</taxon>
        <taxon>Cantharellales</taxon>
        <taxon>Botryobasidiaceae</taxon>
        <taxon>Botryobasidium</taxon>
    </lineage>
</organism>
<dbReference type="Gene3D" id="3.30.300.30">
    <property type="match status" value="1"/>
</dbReference>
<dbReference type="InParanoid" id="A0A067MFW8"/>
<dbReference type="GO" id="GO:0044550">
    <property type="term" value="P:secondary metabolite biosynthetic process"/>
    <property type="evidence" value="ECO:0007669"/>
    <property type="project" value="TreeGrafter"/>
</dbReference>
<sequence length="870" mass="95299">MTTAGTHNPIDIAHIEQFLDAPTVDPATPHLTIGTVLGEAIQAEGARPGPAGTSFTDVLTHTPAFSHTPVNASADVNSKKALQPNTEAYWQGLLQDFTKASLGEAIAHSVALASYRVITTVLISPDADGPQLAHQRVRLAVLSAWVAVLSAHSGSNDIVVAEVFTKLEDDAPGSFLVPRRVQFASADTAYQQLFEQIAQDAIHAPRAWEVAKMRPEGVYSLVEILSEPELVATRRSLAHVFETPLQLLATYTASGTVTLSLQFDPVAFAKGDAEYMLDHLVLAFQQFLAEPNIPHDQVDLMSAEERAFTLDLPNVRVEAEKLGLEGAEDPAQYRYAHELLSRQVSARPDAIAVEWEGEPVYTYAELDAASNKFARYLMGELGIRQGDIVMLFSDHSPLAIVTLYALLKIGAPYLPVDIYLPPELFRRSVEGSSSNLFLTVKDMEPRLRELCWGQRIVAIDDDEVMGKWSALNGATLDPGPLNGDPAEMLAMLVFTSGSTGVPKKCMLSHANLVHFVVEAAPAYLRTPETRHLLIYDLQYDGIVDDVFLTHYAGGTLCMAPKVRVDTQLLDVLKETRSTSFTANPTMTHAFEPAALPLVKVITFTGESLPKTTRDRWLAHGKTLLNVFGPSETVCGFSIQVIKRPLATNDTPVGFAIGRSTRIYIVCPDTMQPVPVGCVGEIVVSGPVVGMGYHGNEKKTRELYVNDPFRQGFKMFRVGDFGRVNHEGRLFFLGRRDLQVSVEGYRVELGQIESVLLLAQSTWLSAADLVTYKGKLHLTAFLARCLACGNLDAQSILDTTLSPTLMAEATAEARRLKDFAIPRMLYNMVPTLWIPLPALPRTATGKLDRKTLKAIFNKLEPHLQEGVISLN</sequence>
<dbReference type="STRING" id="930990.A0A067MFW8"/>
<dbReference type="GO" id="GO:0005737">
    <property type="term" value="C:cytoplasm"/>
    <property type="evidence" value="ECO:0007669"/>
    <property type="project" value="TreeGrafter"/>
</dbReference>